<accession>A0A2I1HHD4</accession>
<evidence type="ECO:0008006" key="3">
    <source>
        <dbReference type="Google" id="ProtNLM"/>
    </source>
</evidence>
<dbReference type="EMBL" id="LLXI01002942">
    <property type="protein sequence ID" value="PKY58293.1"/>
    <property type="molecule type" value="Genomic_DNA"/>
</dbReference>
<organism evidence="1 2">
    <name type="scientific">Rhizophagus irregularis</name>
    <dbReference type="NCBI Taxonomy" id="588596"/>
    <lineage>
        <taxon>Eukaryota</taxon>
        <taxon>Fungi</taxon>
        <taxon>Fungi incertae sedis</taxon>
        <taxon>Mucoromycota</taxon>
        <taxon>Glomeromycotina</taxon>
        <taxon>Glomeromycetes</taxon>
        <taxon>Glomerales</taxon>
        <taxon>Glomeraceae</taxon>
        <taxon>Rhizophagus</taxon>
    </lineage>
</organism>
<gene>
    <name evidence="1" type="ORF">RhiirA4_429606</name>
</gene>
<dbReference type="Proteomes" id="UP000234323">
    <property type="component" value="Unassembled WGS sequence"/>
</dbReference>
<dbReference type="VEuPathDB" id="FungiDB:FUN_016209"/>
<dbReference type="VEuPathDB" id="FungiDB:FUN_010139"/>
<reference evidence="1 2" key="1">
    <citation type="submission" date="2015-10" db="EMBL/GenBank/DDBJ databases">
        <title>Genome analyses suggest a sexual origin of heterokaryosis in a supposedly ancient asexual fungus.</title>
        <authorList>
            <person name="Ropars J."/>
            <person name="Sedzielewska K."/>
            <person name="Noel J."/>
            <person name="Charron P."/>
            <person name="Farinelli L."/>
            <person name="Marton T."/>
            <person name="Kruger M."/>
            <person name="Pelin A."/>
            <person name="Brachmann A."/>
            <person name="Corradi N."/>
        </authorList>
    </citation>
    <scope>NUCLEOTIDE SEQUENCE [LARGE SCALE GENOMIC DNA]</scope>
    <source>
        <strain evidence="1 2">A4</strain>
    </source>
</reference>
<evidence type="ECO:0000313" key="1">
    <source>
        <dbReference type="EMBL" id="PKY58293.1"/>
    </source>
</evidence>
<evidence type="ECO:0000313" key="2">
    <source>
        <dbReference type="Proteomes" id="UP000234323"/>
    </source>
</evidence>
<sequence length="432" mass="50348">MGAKDINGNRGNTDAAVRHISAFLNETQAKNIKINTVITDFASSYNAARFFALFCAPGKSLCSKCPQIITKKLLETSKNTTAIVKYFNASSKFTKDLRDEQKRIYNKYITLIQPDQTRWNSYYFCYQSVFKNKRILKSLAGRNDFSDVTVVHEKEEGNNNNKLMASKIISIIDNPDFWINLVELKKIFYPYCATLNLLQKDKARLYDVLYSFGYFMQCTSECDDDDYREMMTKRLERRWKTWKQPLLILSFFLHPSYKLQFFASDSKLSHINLNKWVQYYYIKWFGNNPTSMYSKVLWMAQIHGELQREKFIKSIILDDQLVNNNRIAVPVGDEEIDESIMEPPELDVDDIDDKSDNGDDDEVDKFIKLWFEGLNEEDISEDDTPDNKINENLNELLSTQIHSADNNDAKWDLTTLFKSQLVAPSFFSNMSL</sequence>
<dbReference type="SUPFAM" id="SSF53098">
    <property type="entry name" value="Ribonuclease H-like"/>
    <property type="match status" value="1"/>
</dbReference>
<comment type="caution">
    <text evidence="1">The sequence shown here is derived from an EMBL/GenBank/DDBJ whole genome shotgun (WGS) entry which is preliminary data.</text>
</comment>
<proteinExistence type="predicted"/>
<name>A0A2I1HHD4_9GLOM</name>
<keyword evidence="2" id="KW-1185">Reference proteome</keyword>
<dbReference type="InterPro" id="IPR012337">
    <property type="entry name" value="RNaseH-like_sf"/>
</dbReference>
<dbReference type="AlphaFoldDB" id="A0A2I1HHD4"/>
<protein>
    <recommendedName>
        <fullName evidence="3">DUF659 domain-containing protein</fullName>
    </recommendedName>
</protein>